<evidence type="ECO:0000313" key="3">
    <source>
        <dbReference type="Proteomes" id="UP000002774"/>
    </source>
</evidence>
<feature type="chain" id="PRO_5003558069" description="Outer membrane protein beta-barrel domain-containing protein" evidence="1">
    <location>
        <begin position="23"/>
        <end position="296"/>
    </location>
</feature>
<proteinExistence type="predicted"/>
<accession>H1XZY1</accession>
<dbReference type="HOGENOM" id="CLU_939469_0_0_10"/>
<sequence>MTAVYKFPAIALLCLLVSYSYAQTDTSSQKKASLKIGLNYLSNNVYLGRTDTVSTPGLSPNITYSLKSGIYFSGSLDFITNRKKNKLDGGNIEAGYNYTIGQNMEGGVSFTKLFYNATSTQVSSSFSSIINTYLDYDLAGIITPAMSLNYIINKSGISSDILLNPSLSHDFTIETPFSAHDDLQVSPQAGLNAGSQHFFGGYLQRKGKLNKKVASTAVTSYNNSLGDFKLLDYEISVPVEYKSGCFRFTFTPTYAFAQNSLPQSTAAEKQITSNLEISSPYKPSIFYFETSIAFRF</sequence>
<keyword evidence="3" id="KW-1185">Reference proteome</keyword>
<gene>
    <name evidence="2" type="ORF">Mucpa_3725</name>
</gene>
<dbReference type="STRING" id="714943.Mucpa_3725"/>
<reference evidence="2" key="1">
    <citation type="submission" date="2011-09" db="EMBL/GenBank/DDBJ databases">
        <title>The permanent draft genome of Mucilaginibacter paludis DSM 18603.</title>
        <authorList>
            <consortium name="US DOE Joint Genome Institute (JGI-PGF)"/>
            <person name="Lucas S."/>
            <person name="Han J."/>
            <person name="Lapidus A."/>
            <person name="Bruce D."/>
            <person name="Goodwin L."/>
            <person name="Pitluck S."/>
            <person name="Peters L."/>
            <person name="Kyrpides N."/>
            <person name="Mavromatis K."/>
            <person name="Ivanova N."/>
            <person name="Mikhailova N."/>
            <person name="Held B."/>
            <person name="Detter J.C."/>
            <person name="Tapia R."/>
            <person name="Han C."/>
            <person name="Land M."/>
            <person name="Hauser L."/>
            <person name="Markowitz V."/>
            <person name="Cheng J.-F."/>
            <person name="Hugenholtz P."/>
            <person name="Woyke T."/>
            <person name="Wu D."/>
            <person name="Tindall B."/>
            <person name="Brambilla E."/>
            <person name="Klenk H.-P."/>
            <person name="Eisen J.A."/>
        </authorList>
    </citation>
    <scope>NUCLEOTIDE SEQUENCE [LARGE SCALE GENOMIC DNA]</scope>
    <source>
        <strain evidence="2">DSM 18603</strain>
    </source>
</reference>
<evidence type="ECO:0000256" key="1">
    <source>
        <dbReference type="SAM" id="SignalP"/>
    </source>
</evidence>
<dbReference type="OrthoDB" id="871919at2"/>
<protein>
    <recommendedName>
        <fullName evidence="4">Outer membrane protein beta-barrel domain-containing protein</fullName>
    </recommendedName>
</protein>
<feature type="signal peptide" evidence="1">
    <location>
        <begin position="1"/>
        <end position="22"/>
    </location>
</feature>
<name>H1XZY1_9SPHI</name>
<organism evidence="2 3">
    <name type="scientific">Mucilaginibacter paludis DSM 18603</name>
    <dbReference type="NCBI Taxonomy" id="714943"/>
    <lineage>
        <taxon>Bacteria</taxon>
        <taxon>Pseudomonadati</taxon>
        <taxon>Bacteroidota</taxon>
        <taxon>Sphingobacteriia</taxon>
        <taxon>Sphingobacteriales</taxon>
        <taxon>Sphingobacteriaceae</taxon>
        <taxon>Mucilaginibacter</taxon>
    </lineage>
</organism>
<dbReference type="AlphaFoldDB" id="H1XZY1"/>
<dbReference type="Proteomes" id="UP000002774">
    <property type="component" value="Chromosome"/>
</dbReference>
<dbReference type="eggNOG" id="ENOG502ZAHI">
    <property type="taxonomic scope" value="Bacteria"/>
</dbReference>
<keyword evidence="1" id="KW-0732">Signal</keyword>
<evidence type="ECO:0008006" key="4">
    <source>
        <dbReference type="Google" id="ProtNLM"/>
    </source>
</evidence>
<dbReference type="EMBL" id="CM001403">
    <property type="protein sequence ID" value="EHQ27823.1"/>
    <property type="molecule type" value="Genomic_DNA"/>
</dbReference>
<dbReference type="RefSeq" id="WP_008508415.1">
    <property type="nucleotide sequence ID" value="NZ_CM001403.1"/>
</dbReference>
<evidence type="ECO:0000313" key="2">
    <source>
        <dbReference type="EMBL" id="EHQ27823.1"/>
    </source>
</evidence>